<dbReference type="InterPro" id="IPR010496">
    <property type="entry name" value="AL/BT2_dom"/>
</dbReference>
<evidence type="ECO:0000313" key="3">
    <source>
        <dbReference type="EMBL" id="SHJ01745.1"/>
    </source>
</evidence>
<name>A0A1M6FVK9_9BACT</name>
<organism evidence="3 4">
    <name type="scientific">Tangfeifania diversioriginum</name>
    <dbReference type="NCBI Taxonomy" id="1168035"/>
    <lineage>
        <taxon>Bacteria</taxon>
        <taxon>Pseudomonadati</taxon>
        <taxon>Bacteroidota</taxon>
        <taxon>Bacteroidia</taxon>
        <taxon>Marinilabiliales</taxon>
        <taxon>Prolixibacteraceae</taxon>
        <taxon>Tangfeifania</taxon>
    </lineage>
</organism>
<dbReference type="OrthoDB" id="190957at2"/>
<sequence length="332" mass="36756">MKKLSVLIVALILATGFSNAQKPDGFYGMWNIEIEGGSVGWLHVFENKCFLDARLLWQGGSVLPVQHVSVIDGNHLMVMRAGELSLDGENGERKMIQPHYLKITRSGDRISGVSMQAARNGMGTHKMKFYGWKSPGVPSKPNLSDATYGNPVELFNGKNLDGWKLLNPNQVNGFKVENGVLVNDPVQKEGEHIWYGNLRTEQEFEDFNLTLEVNIPEGSNSGVYLRGMYEVQVVDSYGKEVDSHNMGALYSRITPSEAAEKPAGEWQTMDITLYKRHLTVKLNGTTIIDNQPVYGPTGGAISADLYSPGPIYLQGDHGKVLYRNLVLTPIVE</sequence>
<dbReference type="Gene3D" id="2.60.120.560">
    <property type="entry name" value="Exo-inulinase, domain 1"/>
    <property type="match status" value="1"/>
</dbReference>
<dbReference type="RefSeq" id="WP_073168122.1">
    <property type="nucleotide sequence ID" value="NZ_FQZE01000009.1"/>
</dbReference>
<evidence type="ECO:0000256" key="1">
    <source>
        <dbReference type="SAM" id="SignalP"/>
    </source>
</evidence>
<feature type="domain" description="3-keto-alpha-glucoside-1,2-lyase/3-keto-2-hydroxy-glucal hydratase" evidence="2">
    <location>
        <begin position="152"/>
        <end position="326"/>
    </location>
</feature>
<protein>
    <recommendedName>
        <fullName evidence="2">3-keto-alpha-glucoside-1,2-lyase/3-keto-2-hydroxy-glucal hydratase domain-containing protein</fullName>
    </recommendedName>
</protein>
<keyword evidence="4" id="KW-1185">Reference proteome</keyword>
<dbReference type="GO" id="GO:0016787">
    <property type="term" value="F:hydrolase activity"/>
    <property type="evidence" value="ECO:0007669"/>
    <property type="project" value="InterPro"/>
</dbReference>
<dbReference type="Pfam" id="PF06439">
    <property type="entry name" value="3keto-disac_hyd"/>
    <property type="match status" value="1"/>
</dbReference>
<evidence type="ECO:0000259" key="2">
    <source>
        <dbReference type="Pfam" id="PF06439"/>
    </source>
</evidence>
<evidence type="ECO:0000313" key="4">
    <source>
        <dbReference type="Proteomes" id="UP000184050"/>
    </source>
</evidence>
<feature type="chain" id="PRO_5013268778" description="3-keto-alpha-glucoside-1,2-lyase/3-keto-2-hydroxy-glucal hydratase domain-containing protein" evidence="1">
    <location>
        <begin position="21"/>
        <end position="332"/>
    </location>
</feature>
<dbReference type="EMBL" id="FQZE01000009">
    <property type="protein sequence ID" value="SHJ01745.1"/>
    <property type="molecule type" value="Genomic_DNA"/>
</dbReference>
<proteinExistence type="predicted"/>
<dbReference type="STRING" id="1168035.SAMN05444280_10996"/>
<reference evidence="3 4" key="1">
    <citation type="submission" date="2016-11" db="EMBL/GenBank/DDBJ databases">
        <authorList>
            <person name="Jaros S."/>
            <person name="Januszkiewicz K."/>
            <person name="Wedrychowicz H."/>
        </authorList>
    </citation>
    <scope>NUCLEOTIDE SEQUENCE [LARGE SCALE GENOMIC DNA]</scope>
    <source>
        <strain evidence="3 4">DSM 27063</strain>
    </source>
</reference>
<feature type="signal peptide" evidence="1">
    <location>
        <begin position="1"/>
        <end position="20"/>
    </location>
</feature>
<accession>A0A1M6FVK9</accession>
<keyword evidence="1" id="KW-0732">Signal</keyword>
<dbReference type="Proteomes" id="UP000184050">
    <property type="component" value="Unassembled WGS sequence"/>
</dbReference>
<dbReference type="AlphaFoldDB" id="A0A1M6FVK9"/>
<gene>
    <name evidence="3" type="ORF">SAMN05444280_10996</name>
</gene>